<organism evidence="1">
    <name type="scientific">Kuenenia stuttgartiensis</name>
    <dbReference type="NCBI Taxonomy" id="174633"/>
    <lineage>
        <taxon>Bacteria</taxon>
        <taxon>Pseudomonadati</taxon>
        <taxon>Planctomycetota</taxon>
        <taxon>Candidatus Brocadiia</taxon>
        <taxon>Candidatus Brocadiales</taxon>
        <taxon>Candidatus Brocadiaceae</taxon>
        <taxon>Candidatus Kuenenia</taxon>
    </lineage>
</organism>
<dbReference type="RefSeq" id="WP_099326501.1">
    <property type="nucleotide sequence ID" value="NZ_CP049055.1"/>
</dbReference>
<proteinExistence type="predicted"/>
<evidence type="ECO:0008006" key="6">
    <source>
        <dbReference type="Google" id="ProtNLM"/>
    </source>
</evidence>
<gene>
    <name evidence="2" type="ORF">KsCSTR_23580</name>
    <name evidence="3" type="ORF">KSMBR1_3506</name>
    <name evidence="1" type="ORF">kuste3865</name>
</gene>
<accession>Q1Q3P6</accession>
<reference evidence="2 5" key="5">
    <citation type="submission" date="2020-02" db="EMBL/GenBank/DDBJ databases">
        <title>Newly sequenced genome of strain CSTR1 showed variability in Candidatus Kuenenia stuttgartiensis genomes.</title>
        <authorList>
            <person name="Ding C."/>
            <person name="Adrian L."/>
        </authorList>
    </citation>
    <scope>NUCLEOTIDE SEQUENCE [LARGE SCALE GENOMIC DNA]</scope>
    <source>
        <strain evidence="2 5">CSTR1</strain>
    </source>
</reference>
<evidence type="ECO:0000313" key="3">
    <source>
        <dbReference type="EMBL" id="SOH05980.1"/>
    </source>
</evidence>
<reference evidence="4" key="4">
    <citation type="submission" date="2017-10" db="EMBL/GenBank/DDBJ databases">
        <authorList>
            <person name="Frank J."/>
        </authorList>
    </citation>
    <scope>NUCLEOTIDE SEQUENCE [LARGE SCALE GENOMIC DNA]</scope>
</reference>
<reference evidence="3" key="3">
    <citation type="submission" date="2017-10" db="EMBL/GenBank/DDBJ databases">
        <authorList>
            <person name="Banno H."/>
            <person name="Chua N.-H."/>
        </authorList>
    </citation>
    <scope>NUCLEOTIDE SEQUENCE [LARGE SCALE GENOMIC DNA]</scope>
    <source>
        <strain evidence="3">Kuenenia_mbr1_ru-nijmegen</strain>
    </source>
</reference>
<dbReference type="EMBL" id="CP049055">
    <property type="protein sequence ID" value="QII11737.1"/>
    <property type="molecule type" value="Genomic_DNA"/>
</dbReference>
<keyword evidence="4" id="KW-1185">Reference proteome</keyword>
<evidence type="ECO:0000313" key="1">
    <source>
        <dbReference type="EMBL" id="CAJ74628.1"/>
    </source>
</evidence>
<dbReference type="Proteomes" id="UP000501926">
    <property type="component" value="Chromosome"/>
</dbReference>
<sequence length="180" mass="20805">MAYYYLVASLIPLTLEGDVSFTPREFFESCKNMLASQDRKDLEYVIDGRPESARHAFVRKWLYAENQLKNALAAARSARLNIDSHQFLRGDKKIDINAAKIVAEALSKHNPLDKERALDKYRWKLLDDMARADFFGMSSIFSYVIKLKLIMRWKSLNDEKGREVLEKLIVTNSGEICYGM</sequence>
<reference evidence="1" key="2">
    <citation type="submission" date="2006-01" db="EMBL/GenBank/DDBJ databases">
        <authorList>
            <person name="Genoscope"/>
        </authorList>
    </citation>
    <scope>NUCLEOTIDE SEQUENCE</scope>
</reference>
<evidence type="ECO:0000313" key="2">
    <source>
        <dbReference type="EMBL" id="QII11737.1"/>
    </source>
</evidence>
<dbReference type="Proteomes" id="UP000221734">
    <property type="component" value="Chromosome Kuenenia_stuttgartiensis_MBR1"/>
</dbReference>
<dbReference type="AlphaFoldDB" id="Q1Q3P6"/>
<evidence type="ECO:0000313" key="4">
    <source>
        <dbReference type="Proteomes" id="UP000221734"/>
    </source>
</evidence>
<dbReference type="EMBL" id="CT573071">
    <property type="protein sequence ID" value="CAJ74628.1"/>
    <property type="molecule type" value="Genomic_DNA"/>
</dbReference>
<dbReference type="KEGG" id="kst:KSMBR1_3506"/>
<dbReference type="EMBL" id="LT934425">
    <property type="protein sequence ID" value="SOH05980.1"/>
    <property type="molecule type" value="Genomic_DNA"/>
</dbReference>
<dbReference type="OrthoDB" id="5417808at2"/>
<reference evidence="1" key="1">
    <citation type="journal article" date="2006" name="Nature">
        <title>Deciphering the evolution and metabolism of an anammox bacterium from a community genome.</title>
        <authorList>
            <person name="Strous M."/>
            <person name="Pelletier E."/>
            <person name="Mangenot S."/>
            <person name="Rattei T."/>
            <person name="Lehner A."/>
            <person name="Taylor M.W."/>
            <person name="Horn M."/>
            <person name="Daims H."/>
            <person name="Bartol-Mavel D."/>
            <person name="Wincker P."/>
            <person name="Barbe V."/>
            <person name="Fonknechten N."/>
            <person name="Vallenet D."/>
            <person name="Segurens B."/>
            <person name="Schenowitz-Truong C."/>
            <person name="Medigue C."/>
            <person name="Collingro A."/>
            <person name="Snel B."/>
            <person name="Dutilh B.E."/>
            <person name="OpDenCamp H.J.M."/>
            <person name="vanDerDrift C."/>
            <person name="Cirpus I."/>
            <person name="vanDePas-Schoonen K.T."/>
            <person name="Harhangi H.R."/>
            <person name="vanNiftrik L."/>
            <person name="Schmid M."/>
            <person name="Keltjens J."/>
            <person name="vanDeVossenberg J."/>
            <person name="Kartal B."/>
            <person name="Meier H."/>
            <person name="Frishman D."/>
            <person name="Huynen M.A."/>
            <person name="Mewes H."/>
            <person name="Weissenbach J."/>
            <person name="Jetten M.S.M."/>
            <person name="Wagner M."/>
            <person name="LePaslier D."/>
        </authorList>
    </citation>
    <scope>NUCLEOTIDE SEQUENCE</scope>
</reference>
<evidence type="ECO:0000313" key="5">
    <source>
        <dbReference type="Proteomes" id="UP000501926"/>
    </source>
</evidence>
<dbReference type="InterPro" id="IPR024492">
    <property type="entry name" value="DUF2764"/>
</dbReference>
<dbReference type="Pfam" id="PF10962">
    <property type="entry name" value="DUF2764"/>
    <property type="match status" value="1"/>
</dbReference>
<name>Q1Q3P6_KUEST</name>
<protein>
    <recommendedName>
        <fullName evidence="6">DUF2764 domain-containing protein</fullName>
    </recommendedName>
</protein>